<evidence type="ECO:0000256" key="4">
    <source>
        <dbReference type="ARBA" id="ARBA00048391"/>
    </source>
</evidence>
<dbReference type="Proteomes" id="UP001596455">
    <property type="component" value="Unassembled WGS sequence"/>
</dbReference>
<feature type="domain" description="Release factor glutamine methyltransferase N-terminal" evidence="7">
    <location>
        <begin position="20"/>
        <end position="84"/>
    </location>
</feature>
<gene>
    <name evidence="5 8" type="primary">prmC</name>
    <name evidence="8" type="ORF">ACFQQL_14445</name>
</gene>
<keyword evidence="1 5" id="KW-0489">Methyltransferase</keyword>
<proteinExistence type="inferred from homology"/>
<feature type="domain" description="Methyltransferase small" evidence="6">
    <location>
        <begin position="128"/>
        <end position="204"/>
    </location>
</feature>
<dbReference type="InterPro" id="IPR050320">
    <property type="entry name" value="N5-glutamine_MTase"/>
</dbReference>
<dbReference type="HAMAP" id="MF_02126">
    <property type="entry name" value="RF_methyltr_PrmC"/>
    <property type="match status" value="1"/>
</dbReference>
<sequence length="293" mass="30696">MAAPDTASGPARQPTTWRAAVAGASRILAEADAPSPDVDARLLAEHVLGRPLLLAPDPTAEDLARFAELVDRRRRREPLQHITGTMGFRRLVLTAGPGAFVARPETEVVAGVAIDAARAVRRQGRNPVVVDLCTGSGAIAVALATEVPGTEVHAVELSADALAIATTNVADHAPDVRLVQGDAASALPELDGSVDVVVSNPPYVPPDAEPVDPEVRDHEPDMALYGGGADGLEVPRAVVASAVRLLRPGGRFVMEHAEVQAEAVRRMVTDAGLRSAESGRDLTGRERFVTATR</sequence>
<organism evidence="8 9">
    <name type="scientific">Georgenia alba</name>
    <dbReference type="NCBI Taxonomy" id="2233858"/>
    <lineage>
        <taxon>Bacteria</taxon>
        <taxon>Bacillati</taxon>
        <taxon>Actinomycetota</taxon>
        <taxon>Actinomycetes</taxon>
        <taxon>Micrococcales</taxon>
        <taxon>Bogoriellaceae</taxon>
        <taxon>Georgenia</taxon>
    </lineage>
</organism>
<dbReference type="NCBIfam" id="TIGR03534">
    <property type="entry name" value="RF_mod_PrmC"/>
    <property type="match status" value="1"/>
</dbReference>
<evidence type="ECO:0000256" key="3">
    <source>
        <dbReference type="ARBA" id="ARBA00022691"/>
    </source>
</evidence>
<evidence type="ECO:0000259" key="6">
    <source>
        <dbReference type="Pfam" id="PF05175"/>
    </source>
</evidence>
<evidence type="ECO:0000259" key="7">
    <source>
        <dbReference type="Pfam" id="PF17827"/>
    </source>
</evidence>
<feature type="binding site" evidence="5">
    <location>
        <begin position="200"/>
        <end position="203"/>
    </location>
    <ligand>
        <name>substrate</name>
    </ligand>
</feature>
<protein>
    <recommendedName>
        <fullName evidence="5">Release factor glutamine methyltransferase</fullName>
        <shortName evidence="5">RF MTase</shortName>
        <ecNumber evidence="5">2.1.1.297</ecNumber>
    </recommendedName>
    <alternativeName>
        <fullName evidence="5">N5-glutamine methyltransferase PrmC</fullName>
    </alternativeName>
    <alternativeName>
        <fullName evidence="5">Protein-(glutamine-N5) MTase PrmC</fullName>
    </alternativeName>
    <alternativeName>
        <fullName evidence="5">Protein-glutamine N-methyltransferase PrmC</fullName>
    </alternativeName>
</protein>
<evidence type="ECO:0000313" key="8">
    <source>
        <dbReference type="EMBL" id="MFC7406315.1"/>
    </source>
</evidence>
<dbReference type="PANTHER" id="PTHR18895">
    <property type="entry name" value="HEMK METHYLTRANSFERASE"/>
    <property type="match status" value="1"/>
</dbReference>
<evidence type="ECO:0000313" key="9">
    <source>
        <dbReference type="Proteomes" id="UP001596455"/>
    </source>
</evidence>
<comment type="caution">
    <text evidence="5">Lacks conserved residue(s) required for the propagation of feature annotation.</text>
</comment>
<evidence type="ECO:0000256" key="2">
    <source>
        <dbReference type="ARBA" id="ARBA00022679"/>
    </source>
</evidence>
<accession>A0ABW2QA53</accession>
<reference evidence="9" key="1">
    <citation type="journal article" date="2019" name="Int. J. Syst. Evol. Microbiol.">
        <title>The Global Catalogue of Microorganisms (GCM) 10K type strain sequencing project: providing services to taxonomists for standard genome sequencing and annotation.</title>
        <authorList>
            <consortium name="The Broad Institute Genomics Platform"/>
            <consortium name="The Broad Institute Genome Sequencing Center for Infectious Disease"/>
            <person name="Wu L."/>
            <person name="Ma J."/>
        </authorList>
    </citation>
    <scope>NUCLEOTIDE SEQUENCE [LARGE SCALE GENOMIC DNA]</scope>
    <source>
        <strain evidence="9">JCM 1490</strain>
    </source>
</reference>
<evidence type="ECO:0000256" key="5">
    <source>
        <dbReference type="HAMAP-Rule" id="MF_02126"/>
    </source>
</evidence>
<dbReference type="EC" id="2.1.1.297" evidence="5"/>
<keyword evidence="9" id="KW-1185">Reference proteome</keyword>
<dbReference type="RefSeq" id="WP_382395609.1">
    <property type="nucleotide sequence ID" value="NZ_JBHTCQ010000003.1"/>
</dbReference>
<keyword evidence="2 5" id="KW-0808">Transferase</keyword>
<dbReference type="GO" id="GO:0032259">
    <property type="term" value="P:methylation"/>
    <property type="evidence" value="ECO:0007669"/>
    <property type="project" value="UniProtKB-KW"/>
</dbReference>
<comment type="catalytic activity">
    <reaction evidence="4 5">
        <text>L-glutaminyl-[peptide chain release factor] + S-adenosyl-L-methionine = N(5)-methyl-L-glutaminyl-[peptide chain release factor] + S-adenosyl-L-homocysteine + H(+)</text>
        <dbReference type="Rhea" id="RHEA:42896"/>
        <dbReference type="Rhea" id="RHEA-COMP:10271"/>
        <dbReference type="Rhea" id="RHEA-COMP:10272"/>
        <dbReference type="ChEBI" id="CHEBI:15378"/>
        <dbReference type="ChEBI" id="CHEBI:30011"/>
        <dbReference type="ChEBI" id="CHEBI:57856"/>
        <dbReference type="ChEBI" id="CHEBI:59789"/>
        <dbReference type="ChEBI" id="CHEBI:61891"/>
        <dbReference type="EC" id="2.1.1.297"/>
    </reaction>
</comment>
<comment type="function">
    <text evidence="5">Methylates the class 1 translation termination release factors RF1/PrfA and RF2/PrfB on the glutamine residue of the universally conserved GGQ motif.</text>
</comment>
<dbReference type="SUPFAM" id="SSF53335">
    <property type="entry name" value="S-adenosyl-L-methionine-dependent methyltransferases"/>
    <property type="match status" value="1"/>
</dbReference>
<dbReference type="Gene3D" id="3.40.50.150">
    <property type="entry name" value="Vaccinia Virus protein VP39"/>
    <property type="match status" value="1"/>
</dbReference>
<dbReference type="InterPro" id="IPR040758">
    <property type="entry name" value="PrmC_N"/>
</dbReference>
<dbReference type="NCBIfam" id="TIGR00536">
    <property type="entry name" value="hemK_fam"/>
    <property type="match status" value="1"/>
</dbReference>
<dbReference type="PANTHER" id="PTHR18895:SF74">
    <property type="entry name" value="MTRF1L RELEASE FACTOR GLUTAMINE METHYLTRANSFERASE"/>
    <property type="match status" value="1"/>
</dbReference>
<name>A0ABW2QA53_9MICO</name>
<dbReference type="InterPro" id="IPR019874">
    <property type="entry name" value="RF_methyltr_PrmC"/>
</dbReference>
<dbReference type="InterPro" id="IPR002052">
    <property type="entry name" value="DNA_methylase_N6_adenine_CS"/>
</dbReference>
<comment type="similarity">
    <text evidence="5">Belongs to the protein N5-glutamine methyltransferase family. PrmC subfamily.</text>
</comment>
<dbReference type="InterPro" id="IPR029063">
    <property type="entry name" value="SAM-dependent_MTases_sf"/>
</dbReference>
<dbReference type="Pfam" id="PF17827">
    <property type="entry name" value="PrmC_N"/>
    <property type="match status" value="1"/>
</dbReference>
<feature type="binding site" evidence="5">
    <location>
        <position position="200"/>
    </location>
    <ligand>
        <name>S-adenosyl-L-methionine</name>
        <dbReference type="ChEBI" id="CHEBI:59789"/>
    </ligand>
</feature>
<dbReference type="GO" id="GO:0102559">
    <property type="term" value="F:peptide chain release factor N(5)-glutamine methyltransferase activity"/>
    <property type="evidence" value="ECO:0007669"/>
    <property type="project" value="UniProtKB-EC"/>
</dbReference>
<dbReference type="EMBL" id="JBHTCQ010000003">
    <property type="protein sequence ID" value="MFC7406315.1"/>
    <property type="molecule type" value="Genomic_DNA"/>
</dbReference>
<keyword evidence="3 5" id="KW-0949">S-adenosyl-L-methionine</keyword>
<comment type="caution">
    <text evidence="8">The sequence shown here is derived from an EMBL/GenBank/DDBJ whole genome shotgun (WGS) entry which is preliminary data.</text>
</comment>
<feature type="binding site" evidence="5">
    <location>
        <position position="156"/>
    </location>
    <ligand>
        <name>S-adenosyl-L-methionine</name>
        <dbReference type="ChEBI" id="CHEBI:59789"/>
    </ligand>
</feature>
<dbReference type="InterPro" id="IPR004556">
    <property type="entry name" value="HemK-like"/>
</dbReference>
<dbReference type="InterPro" id="IPR007848">
    <property type="entry name" value="Small_mtfrase_dom"/>
</dbReference>
<dbReference type="Gene3D" id="1.10.8.10">
    <property type="entry name" value="DNA helicase RuvA subunit, C-terminal domain"/>
    <property type="match status" value="1"/>
</dbReference>
<dbReference type="Pfam" id="PF05175">
    <property type="entry name" value="MTS"/>
    <property type="match status" value="1"/>
</dbReference>
<evidence type="ECO:0000256" key="1">
    <source>
        <dbReference type="ARBA" id="ARBA00022603"/>
    </source>
</evidence>
<dbReference type="CDD" id="cd02440">
    <property type="entry name" value="AdoMet_MTases"/>
    <property type="match status" value="1"/>
</dbReference>
<dbReference type="PROSITE" id="PS00092">
    <property type="entry name" value="N6_MTASE"/>
    <property type="match status" value="1"/>
</dbReference>